<feature type="transmembrane region" description="Helical" evidence="1">
    <location>
        <begin position="108"/>
        <end position="128"/>
    </location>
</feature>
<dbReference type="EMBL" id="VAUA01000001">
    <property type="protein sequence ID" value="TLP69316.1"/>
    <property type="molecule type" value="Genomic_DNA"/>
</dbReference>
<sequence length="198" mass="21494">MFGADPVSVVALNTEGHLLAIQPVGIGSFPLQGSKCLVADPKSDALWRPETEDFFDGGQIFGETENVRAARWGYEPGVVHKSFGFEQSPLDEVPFVRLVVTEAMHNKISVFLVISVLGVLLSCAAVVRQFFLKGRLARRFVLGLVCALPLPAIGFYGFLATAITAPSSRLFWSSVIIGTILAAGVIWVFKNWSRRAIG</sequence>
<reference evidence="2 3" key="1">
    <citation type="submission" date="2019-05" db="EMBL/GenBank/DDBJ databases">
        <title>Draft genome sequence of Pelagicola sp. DSW4-44.</title>
        <authorList>
            <person name="Oh J."/>
        </authorList>
    </citation>
    <scope>NUCLEOTIDE SEQUENCE [LARGE SCALE GENOMIC DNA]</scope>
    <source>
        <strain evidence="2 3">DSW4-44</strain>
    </source>
</reference>
<keyword evidence="1" id="KW-0812">Transmembrane</keyword>
<keyword evidence="3" id="KW-1185">Reference proteome</keyword>
<evidence type="ECO:0000313" key="2">
    <source>
        <dbReference type="EMBL" id="TLP69316.1"/>
    </source>
</evidence>
<gene>
    <name evidence="2" type="ORF">FEE96_03255</name>
</gene>
<evidence type="ECO:0008006" key="4">
    <source>
        <dbReference type="Google" id="ProtNLM"/>
    </source>
</evidence>
<accession>A0ABY2V0U3</accession>
<organism evidence="2 3">
    <name type="scientific">Parasedimentitalea maritima</name>
    <dbReference type="NCBI Taxonomy" id="2578117"/>
    <lineage>
        <taxon>Bacteria</taxon>
        <taxon>Pseudomonadati</taxon>
        <taxon>Pseudomonadota</taxon>
        <taxon>Alphaproteobacteria</taxon>
        <taxon>Rhodobacterales</taxon>
        <taxon>Paracoccaceae</taxon>
        <taxon>Parasedimentitalea</taxon>
    </lineage>
</organism>
<evidence type="ECO:0000313" key="3">
    <source>
        <dbReference type="Proteomes" id="UP000305041"/>
    </source>
</evidence>
<keyword evidence="1" id="KW-1133">Transmembrane helix</keyword>
<protein>
    <recommendedName>
        <fullName evidence="4">LptF/LptG family permease</fullName>
    </recommendedName>
</protein>
<dbReference type="RefSeq" id="WP_138161549.1">
    <property type="nucleotide sequence ID" value="NZ_VAUA01000001.1"/>
</dbReference>
<proteinExistence type="predicted"/>
<keyword evidence="1" id="KW-0472">Membrane</keyword>
<feature type="transmembrane region" description="Helical" evidence="1">
    <location>
        <begin position="170"/>
        <end position="189"/>
    </location>
</feature>
<dbReference type="Proteomes" id="UP000305041">
    <property type="component" value="Unassembled WGS sequence"/>
</dbReference>
<name>A0ABY2V0U3_9RHOB</name>
<feature type="transmembrane region" description="Helical" evidence="1">
    <location>
        <begin position="140"/>
        <end position="164"/>
    </location>
</feature>
<comment type="caution">
    <text evidence="2">The sequence shown here is derived from an EMBL/GenBank/DDBJ whole genome shotgun (WGS) entry which is preliminary data.</text>
</comment>
<evidence type="ECO:0000256" key="1">
    <source>
        <dbReference type="SAM" id="Phobius"/>
    </source>
</evidence>